<organism evidence="7 8">
    <name type="scientific">Capnocytophaga canimorsus</name>
    <dbReference type="NCBI Taxonomy" id="28188"/>
    <lineage>
        <taxon>Bacteria</taxon>
        <taxon>Pseudomonadati</taxon>
        <taxon>Bacteroidota</taxon>
        <taxon>Flavobacteriia</taxon>
        <taxon>Flavobacteriales</taxon>
        <taxon>Flavobacteriaceae</taxon>
        <taxon>Capnocytophaga</taxon>
    </lineage>
</organism>
<dbReference type="EMBL" id="CDOK01000099">
    <property type="protein sequence ID" value="CEN49105.1"/>
    <property type="molecule type" value="Genomic_DNA"/>
</dbReference>
<keyword evidence="5 6" id="KW-0472">Membrane</keyword>
<evidence type="ECO:0000313" key="8">
    <source>
        <dbReference type="Proteomes" id="UP000039370"/>
    </source>
</evidence>
<sequence length="101" mass="11195">MQKSFPRGHKKLLHAWAFYDWANSVYSLTIASAVFPIFYGTLFKIAGTTYIELFGIPFKNTAIVTFTTALAFLLVAVLSPILSGIADYLGNKKTLALVKFL</sequence>
<keyword evidence="3 6" id="KW-0812">Transmembrane</keyword>
<accession>A0A0B7IBH4</accession>
<evidence type="ECO:0000256" key="1">
    <source>
        <dbReference type="ARBA" id="ARBA00004127"/>
    </source>
</evidence>
<evidence type="ECO:0000256" key="3">
    <source>
        <dbReference type="ARBA" id="ARBA00022692"/>
    </source>
</evidence>
<dbReference type="PANTHER" id="PTHR23519">
    <property type="entry name" value="AUTOPHAGY-RELATED PROTEIN 22"/>
    <property type="match status" value="1"/>
</dbReference>
<keyword evidence="2" id="KW-0813">Transport</keyword>
<dbReference type="PANTHER" id="PTHR23519:SF1">
    <property type="entry name" value="AUTOPHAGY-RELATED PROTEIN 22"/>
    <property type="match status" value="1"/>
</dbReference>
<gene>
    <name evidence="7" type="ORF">CCAN11_1880016</name>
</gene>
<evidence type="ECO:0000256" key="2">
    <source>
        <dbReference type="ARBA" id="ARBA00022448"/>
    </source>
</evidence>
<feature type="transmembrane region" description="Helical" evidence="6">
    <location>
        <begin position="21"/>
        <end position="42"/>
    </location>
</feature>
<evidence type="ECO:0000256" key="4">
    <source>
        <dbReference type="ARBA" id="ARBA00022989"/>
    </source>
</evidence>
<dbReference type="Proteomes" id="UP000039370">
    <property type="component" value="Unassembled WGS sequence"/>
</dbReference>
<dbReference type="Pfam" id="PF11700">
    <property type="entry name" value="ATG22"/>
    <property type="match status" value="1"/>
</dbReference>
<evidence type="ECO:0000256" key="6">
    <source>
        <dbReference type="SAM" id="Phobius"/>
    </source>
</evidence>
<reference evidence="8" key="1">
    <citation type="submission" date="2015-01" db="EMBL/GenBank/DDBJ databases">
        <authorList>
            <person name="MANFREDI Pablo"/>
        </authorList>
    </citation>
    <scope>NUCLEOTIDE SEQUENCE [LARGE SCALE GENOMIC DNA]</scope>
    <source>
        <strain evidence="8">Cc11</strain>
    </source>
</reference>
<keyword evidence="4 6" id="KW-1133">Transmembrane helix</keyword>
<evidence type="ECO:0000313" key="7">
    <source>
        <dbReference type="EMBL" id="CEN49105.1"/>
    </source>
</evidence>
<dbReference type="AlphaFoldDB" id="A0A0B7IBH4"/>
<feature type="transmembrane region" description="Helical" evidence="6">
    <location>
        <begin position="62"/>
        <end position="89"/>
    </location>
</feature>
<proteinExistence type="predicted"/>
<protein>
    <submittedName>
        <fullName evidence="7">Uncharacterized MFS-type transporter yxiO</fullName>
    </submittedName>
</protein>
<comment type="subcellular location">
    <subcellularLocation>
        <location evidence="1">Endomembrane system</location>
        <topology evidence="1">Multi-pass membrane protein</topology>
    </subcellularLocation>
</comment>
<dbReference type="InterPro" id="IPR024671">
    <property type="entry name" value="Atg22-like"/>
</dbReference>
<name>A0A0B7IBH4_9FLAO</name>
<dbReference type="GO" id="GO:0012505">
    <property type="term" value="C:endomembrane system"/>
    <property type="evidence" value="ECO:0007669"/>
    <property type="project" value="UniProtKB-SubCell"/>
</dbReference>
<dbReference type="InterPro" id="IPR050495">
    <property type="entry name" value="ATG22/LtaA_families"/>
</dbReference>
<evidence type="ECO:0000256" key="5">
    <source>
        <dbReference type="ARBA" id="ARBA00023136"/>
    </source>
</evidence>